<gene>
    <name evidence="2" type="ORF">METZ01_LOCUS463370</name>
</gene>
<feature type="domain" description="Cytochrome C Planctomycete-type" evidence="1">
    <location>
        <begin position="16"/>
        <end position="76"/>
    </location>
</feature>
<dbReference type="AlphaFoldDB" id="A0A383ARH3"/>
<dbReference type="PANTHER" id="PTHR35889:SF3">
    <property type="entry name" value="F-BOX DOMAIN-CONTAINING PROTEIN"/>
    <property type="match status" value="1"/>
</dbReference>
<organism evidence="2">
    <name type="scientific">marine metagenome</name>
    <dbReference type="NCBI Taxonomy" id="408172"/>
    <lineage>
        <taxon>unclassified sequences</taxon>
        <taxon>metagenomes</taxon>
        <taxon>ecological metagenomes</taxon>
    </lineage>
</organism>
<name>A0A383ARH3_9ZZZZ</name>
<evidence type="ECO:0000259" key="1">
    <source>
        <dbReference type="Pfam" id="PF07635"/>
    </source>
</evidence>
<reference evidence="2" key="1">
    <citation type="submission" date="2018-05" db="EMBL/GenBank/DDBJ databases">
        <authorList>
            <person name="Lanie J.A."/>
            <person name="Ng W.-L."/>
            <person name="Kazmierczak K.M."/>
            <person name="Andrzejewski T.M."/>
            <person name="Davidsen T.M."/>
            <person name="Wayne K.J."/>
            <person name="Tettelin H."/>
            <person name="Glass J.I."/>
            <person name="Rusch D."/>
            <person name="Podicherti R."/>
            <person name="Tsui H.-C.T."/>
            <person name="Winkler M.E."/>
        </authorList>
    </citation>
    <scope>NUCLEOTIDE SEQUENCE</scope>
</reference>
<feature type="non-terminal residue" evidence="2">
    <location>
        <position position="151"/>
    </location>
</feature>
<dbReference type="PANTHER" id="PTHR35889">
    <property type="entry name" value="CYCLOINULO-OLIGOSACCHARIDE FRUCTANOTRANSFERASE-RELATED"/>
    <property type="match status" value="1"/>
</dbReference>
<accession>A0A383ARH3</accession>
<evidence type="ECO:0000313" key="2">
    <source>
        <dbReference type="EMBL" id="SVE10516.1"/>
    </source>
</evidence>
<dbReference type="InterPro" id="IPR011429">
    <property type="entry name" value="Cyt_c_Planctomycete-type"/>
</dbReference>
<dbReference type="Pfam" id="PF07635">
    <property type="entry name" value="PSCyt1"/>
    <property type="match status" value="1"/>
</dbReference>
<dbReference type="EMBL" id="UINC01194439">
    <property type="protein sequence ID" value="SVE10516.1"/>
    <property type="molecule type" value="Genomic_DNA"/>
</dbReference>
<proteinExistence type="predicted"/>
<protein>
    <recommendedName>
        <fullName evidence="1">Cytochrome C Planctomycete-type domain-containing protein</fullName>
    </recommendedName>
</protein>
<sequence>MAFFEKKIRPVLVENCYKCHSASSEKVKGGLLLDTREGIRKGGESGHAVVPKNLDESLLIEAIRYGDEDLEMPPKEKLSAAVIADFEKWIMMGAPDPRRATRPVSKPDSIDIEAGRKHWAYQPLRVPAIPEVKDAAWPANDIDRFILARLE</sequence>